<feature type="compositionally biased region" description="Gly residues" evidence="1">
    <location>
        <begin position="253"/>
        <end position="262"/>
    </location>
</feature>
<organism evidence="2 3">
    <name type="scientific">Pseudocercospora fijiensis (strain CIRAD86)</name>
    <name type="common">Black leaf streak disease fungus</name>
    <name type="synonym">Mycosphaerella fijiensis</name>
    <dbReference type="NCBI Taxonomy" id="383855"/>
    <lineage>
        <taxon>Eukaryota</taxon>
        <taxon>Fungi</taxon>
        <taxon>Dikarya</taxon>
        <taxon>Ascomycota</taxon>
        <taxon>Pezizomycotina</taxon>
        <taxon>Dothideomycetes</taxon>
        <taxon>Dothideomycetidae</taxon>
        <taxon>Mycosphaerellales</taxon>
        <taxon>Mycosphaerellaceae</taxon>
        <taxon>Pseudocercospora</taxon>
    </lineage>
</organism>
<evidence type="ECO:0000256" key="1">
    <source>
        <dbReference type="SAM" id="MobiDB-lite"/>
    </source>
</evidence>
<feature type="compositionally biased region" description="Basic and acidic residues" evidence="1">
    <location>
        <begin position="266"/>
        <end position="276"/>
    </location>
</feature>
<evidence type="ECO:0000313" key="3">
    <source>
        <dbReference type="Proteomes" id="UP000016932"/>
    </source>
</evidence>
<dbReference type="EMBL" id="KB446556">
    <property type="protein sequence ID" value="EME85316.1"/>
    <property type="molecule type" value="Genomic_DNA"/>
</dbReference>
<feature type="region of interest" description="Disordered" evidence="1">
    <location>
        <begin position="253"/>
        <end position="276"/>
    </location>
</feature>
<gene>
    <name evidence="2" type="ORF">MYCFIDRAFT_171250</name>
</gene>
<name>M3AL74_PSEFD</name>
<evidence type="ECO:0000313" key="2">
    <source>
        <dbReference type="EMBL" id="EME85316.1"/>
    </source>
</evidence>
<sequence>MPWEPLSDDDRALTYVCLPCVVVDRGSHQDSRWKCILCCILHANLLDDDACMLLVTRTSRCLSCTYCSEMEQEKRQVETKRRKRGQVKVWRGGLRVLRPESCRWAWSAVRLQLTRPVRYHLLRLFCWHPGSIQCPRELIGHNDRLLGYRWAENSMAHSPFERPGDMHKPPSHTSRGNNRVKYGDIETPPPEPLRNSDTTSNLHGQHGSHYDDSVAKVKFDPAKVTKQAKKKKKKGNGTILAEKVHAAFAGVQEGGGLGGGEGALKVAKDSRVATAA</sequence>
<proteinExistence type="predicted"/>
<dbReference type="Proteomes" id="UP000016932">
    <property type="component" value="Unassembled WGS sequence"/>
</dbReference>
<reference evidence="2 3" key="1">
    <citation type="journal article" date="2012" name="PLoS Pathog.">
        <title>Diverse lifestyles and strategies of plant pathogenesis encoded in the genomes of eighteen Dothideomycetes fungi.</title>
        <authorList>
            <person name="Ohm R.A."/>
            <person name="Feau N."/>
            <person name="Henrissat B."/>
            <person name="Schoch C.L."/>
            <person name="Horwitz B.A."/>
            <person name="Barry K.W."/>
            <person name="Condon B.J."/>
            <person name="Copeland A.C."/>
            <person name="Dhillon B."/>
            <person name="Glaser F."/>
            <person name="Hesse C.N."/>
            <person name="Kosti I."/>
            <person name="LaButti K."/>
            <person name="Lindquist E.A."/>
            <person name="Lucas S."/>
            <person name="Salamov A.A."/>
            <person name="Bradshaw R.E."/>
            <person name="Ciuffetti L."/>
            <person name="Hamelin R.C."/>
            <person name="Kema G.H.J."/>
            <person name="Lawrence C."/>
            <person name="Scott J.A."/>
            <person name="Spatafora J.W."/>
            <person name="Turgeon B.G."/>
            <person name="de Wit P.J.G.M."/>
            <person name="Zhong S."/>
            <person name="Goodwin S.B."/>
            <person name="Grigoriev I.V."/>
        </authorList>
    </citation>
    <scope>NUCLEOTIDE SEQUENCE [LARGE SCALE GENOMIC DNA]</scope>
    <source>
        <strain evidence="2 3">CIRAD86</strain>
    </source>
</reference>
<keyword evidence="3" id="KW-1185">Reference proteome</keyword>
<accession>M3AL74</accession>
<feature type="region of interest" description="Disordered" evidence="1">
    <location>
        <begin position="159"/>
        <end position="212"/>
    </location>
</feature>
<dbReference type="KEGG" id="pfj:MYCFIDRAFT_171250"/>
<dbReference type="HOGENOM" id="CLU_1008744_0_0_1"/>
<dbReference type="GeneID" id="19332602"/>
<feature type="compositionally biased region" description="Basic and acidic residues" evidence="1">
    <location>
        <begin position="159"/>
        <end position="168"/>
    </location>
</feature>
<dbReference type="AlphaFoldDB" id="M3AL74"/>
<protein>
    <submittedName>
        <fullName evidence="2">Uncharacterized protein</fullName>
    </submittedName>
</protein>
<dbReference type="VEuPathDB" id="FungiDB:MYCFIDRAFT_171250"/>
<dbReference type="RefSeq" id="XP_007922972.1">
    <property type="nucleotide sequence ID" value="XM_007924781.1"/>
</dbReference>